<feature type="region of interest" description="Disordered" evidence="2">
    <location>
        <begin position="573"/>
        <end position="598"/>
    </location>
</feature>
<dbReference type="AlphaFoldDB" id="A0AAV1P1E4"/>
<dbReference type="PANTHER" id="PTHR34251">
    <property type="entry name" value="LEUCINE-, GLUTAMATE- AND LYSINE-RICH PROTEIN 1"/>
    <property type="match status" value="1"/>
</dbReference>
<feature type="coiled-coil region" evidence="1">
    <location>
        <begin position="57"/>
        <end position="230"/>
    </location>
</feature>
<organism evidence="3 4">
    <name type="scientific">Scomber scombrus</name>
    <name type="common">Atlantic mackerel</name>
    <name type="synonym">Scomber vernalis</name>
    <dbReference type="NCBI Taxonomy" id="13677"/>
    <lineage>
        <taxon>Eukaryota</taxon>
        <taxon>Metazoa</taxon>
        <taxon>Chordata</taxon>
        <taxon>Craniata</taxon>
        <taxon>Vertebrata</taxon>
        <taxon>Euteleostomi</taxon>
        <taxon>Actinopterygii</taxon>
        <taxon>Neopterygii</taxon>
        <taxon>Teleostei</taxon>
        <taxon>Neoteleostei</taxon>
        <taxon>Acanthomorphata</taxon>
        <taxon>Pelagiaria</taxon>
        <taxon>Scombriformes</taxon>
        <taxon>Scombridae</taxon>
        <taxon>Scomber</taxon>
    </lineage>
</organism>
<evidence type="ECO:0000256" key="2">
    <source>
        <dbReference type="SAM" id="MobiDB-lite"/>
    </source>
</evidence>
<dbReference type="PANTHER" id="PTHR34251:SF1">
    <property type="entry name" value="LEUCINE, GLUTAMATE AND LYSINE RICH 1"/>
    <property type="match status" value="1"/>
</dbReference>
<name>A0AAV1P1E4_SCOSC</name>
<evidence type="ECO:0000256" key="1">
    <source>
        <dbReference type="SAM" id="Coils"/>
    </source>
</evidence>
<feature type="region of interest" description="Disordered" evidence="2">
    <location>
        <begin position="610"/>
        <end position="688"/>
    </location>
</feature>
<keyword evidence="1" id="KW-0175">Coiled coil</keyword>
<keyword evidence="4" id="KW-1185">Reference proteome</keyword>
<gene>
    <name evidence="3" type="ORF">FSCOSCO3_A022419</name>
</gene>
<comment type="caution">
    <text evidence="3">The sequence shown here is derived from an EMBL/GenBank/DDBJ whole genome shotgun (WGS) entry which is preliminary data.</text>
</comment>
<sequence>MGDEERYLEAKQEEEKEMKMVFSCPPIHPLPEEIKKMERSETVCSYCGVSYLIFHEFHQLQTRLADLEAELQELAETSQREKAQREALEMGRLEWERTLHQDVQRKAEEKEKHMKEEQLEAERVLRKGFEQTIERRRKEMEEEYQKISEEKAKQLRQELGDLEAERLRRQQEELERRIGEREKVLIDALQKANKNSDELRKYLQQLEERLAIAASTKEEAERLLRKEKRQGEIVRCVCVQQQQALRTTLSVLRSSGSELTHVRGFLGQLMGAWQAFRSQILQHSTQVFSVLRDELKHSSVKFQKMREVKEHLTQQLMLKGDLEEKHERWLSCQQRCDTLQEQLLSWQHREEQMNRKSCAADGEVTRLGEDLERVRQETRELRRERKILIESHGRALTKMEADYRQRLSSKLAAALEKERTQNALHLREKMEELRREVELQLTIDREKSQLLLLQYQRDSTQLQQKLEERERQVRALQEEQQEDWRCREEERRTLEEWRRREEEIQQNLQRSVQQEALHLSQAKAELQLMTERNAELQEEAALLQDTVRRECEEREELTAVLCQAQQELLRLRSPVSHQGSSKSPAYPPERHTLPGNNHFHLHSQARIPLTRSSASPNTLWPSSACTDKDRGRGTDGGGAGRSLDSWNGNGVLGGEKRREGTLPRLKASSTVSEVKRKVSLVMGRKQSE</sequence>
<feature type="coiled-coil region" evidence="1">
    <location>
        <begin position="336"/>
        <end position="391"/>
    </location>
</feature>
<protein>
    <submittedName>
        <fullName evidence="3">Leucine-, glutamate- and lysine-rich protein 1</fullName>
    </submittedName>
</protein>
<reference evidence="3 4" key="1">
    <citation type="submission" date="2024-01" db="EMBL/GenBank/DDBJ databases">
        <authorList>
            <person name="Alioto T."/>
            <person name="Alioto T."/>
            <person name="Gomez Garrido J."/>
        </authorList>
    </citation>
    <scope>NUCLEOTIDE SEQUENCE [LARGE SCALE GENOMIC DNA]</scope>
</reference>
<feature type="compositionally biased region" description="Polar residues" evidence="2">
    <location>
        <begin position="610"/>
        <end position="625"/>
    </location>
</feature>
<accession>A0AAV1P1E4</accession>
<dbReference type="EMBL" id="CAWUFR010000080">
    <property type="protein sequence ID" value="CAK6965195.1"/>
    <property type="molecule type" value="Genomic_DNA"/>
</dbReference>
<evidence type="ECO:0000313" key="3">
    <source>
        <dbReference type="EMBL" id="CAK6965195.1"/>
    </source>
</evidence>
<proteinExistence type="predicted"/>
<dbReference type="InterPro" id="IPR038799">
    <property type="entry name" value="LEKR1"/>
</dbReference>
<feature type="coiled-coil region" evidence="1">
    <location>
        <begin position="416"/>
        <end position="553"/>
    </location>
</feature>
<dbReference type="Proteomes" id="UP001314229">
    <property type="component" value="Unassembled WGS sequence"/>
</dbReference>
<evidence type="ECO:0000313" key="4">
    <source>
        <dbReference type="Proteomes" id="UP001314229"/>
    </source>
</evidence>